<dbReference type="OrthoDB" id="10398519at2759"/>
<dbReference type="Proteomes" id="UP000275846">
    <property type="component" value="Unassembled WGS sequence"/>
</dbReference>
<dbReference type="EMBL" id="UYSU01040734">
    <property type="protein sequence ID" value="VDM02537.1"/>
    <property type="molecule type" value="Genomic_DNA"/>
</dbReference>
<sequence>MFAHAVDCDHRFNWDATEVVARANFKQAGEFLEAWPSNTNGINRHVDLDAHYKGLRARLTDSRRTDTTNSLSMFG</sequence>
<dbReference type="AlphaFoldDB" id="A0A183TI53"/>
<reference evidence="1 2" key="2">
    <citation type="submission" date="2018-11" db="EMBL/GenBank/DDBJ databases">
        <authorList>
            <consortium name="Pathogen Informatics"/>
        </authorList>
    </citation>
    <scope>NUCLEOTIDE SEQUENCE [LARGE SCALE GENOMIC DNA]</scope>
    <source>
        <strain evidence="1 2">NST_G2</strain>
    </source>
</reference>
<proteinExistence type="predicted"/>
<organism evidence="3">
    <name type="scientific">Schistocephalus solidus</name>
    <name type="common">Tapeworm</name>
    <dbReference type="NCBI Taxonomy" id="70667"/>
    <lineage>
        <taxon>Eukaryota</taxon>
        <taxon>Metazoa</taxon>
        <taxon>Spiralia</taxon>
        <taxon>Lophotrochozoa</taxon>
        <taxon>Platyhelminthes</taxon>
        <taxon>Cestoda</taxon>
        <taxon>Eucestoda</taxon>
        <taxon>Diphyllobothriidea</taxon>
        <taxon>Diphyllobothriidae</taxon>
        <taxon>Schistocephalus</taxon>
    </lineage>
</organism>
<protein>
    <submittedName>
        <fullName evidence="3">Transposase</fullName>
    </submittedName>
</protein>
<evidence type="ECO:0000313" key="2">
    <source>
        <dbReference type="Proteomes" id="UP000275846"/>
    </source>
</evidence>
<dbReference type="WBParaSite" id="SSLN_0001676301-mRNA-1">
    <property type="protein sequence ID" value="SSLN_0001676301-mRNA-1"/>
    <property type="gene ID" value="SSLN_0001676301"/>
</dbReference>
<keyword evidence="2" id="KW-1185">Reference proteome</keyword>
<evidence type="ECO:0000313" key="1">
    <source>
        <dbReference type="EMBL" id="VDM02537.1"/>
    </source>
</evidence>
<name>A0A183TI53_SCHSO</name>
<gene>
    <name evidence="1" type="ORF">SSLN_LOCUS16151</name>
</gene>
<reference evidence="3" key="1">
    <citation type="submission" date="2016-06" db="UniProtKB">
        <authorList>
            <consortium name="WormBaseParasite"/>
        </authorList>
    </citation>
    <scope>IDENTIFICATION</scope>
</reference>
<evidence type="ECO:0000313" key="3">
    <source>
        <dbReference type="WBParaSite" id="SSLN_0001676301-mRNA-1"/>
    </source>
</evidence>
<accession>A0A183TI53</accession>